<protein>
    <submittedName>
        <fullName evidence="2">Uncharacterized protein</fullName>
    </submittedName>
</protein>
<name>A0A915K3D8_ROMCU</name>
<sequence length="98" mass="11307">MFTDEEAVLLDNRIIRGKNRDHITNLKGEFEFMIIMEPLTAPDVIDLLKELEEAKKSKKASSANKCHVCFIAWLKYKKFKAEWAQCDECNGWISGEIA</sequence>
<reference evidence="2" key="1">
    <citation type="submission" date="2022-11" db="UniProtKB">
        <authorList>
            <consortium name="WormBaseParasite"/>
        </authorList>
    </citation>
    <scope>IDENTIFICATION</scope>
</reference>
<dbReference type="AlphaFoldDB" id="A0A915K3D8"/>
<organism evidence="1 2">
    <name type="scientific">Romanomermis culicivorax</name>
    <name type="common">Nematode worm</name>
    <dbReference type="NCBI Taxonomy" id="13658"/>
    <lineage>
        <taxon>Eukaryota</taxon>
        <taxon>Metazoa</taxon>
        <taxon>Ecdysozoa</taxon>
        <taxon>Nematoda</taxon>
        <taxon>Enoplea</taxon>
        <taxon>Dorylaimia</taxon>
        <taxon>Mermithida</taxon>
        <taxon>Mermithoidea</taxon>
        <taxon>Mermithidae</taxon>
        <taxon>Romanomermis</taxon>
    </lineage>
</organism>
<evidence type="ECO:0000313" key="2">
    <source>
        <dbReference type="WBParaSite" id="nRc.2.0.1.t33216-RA"/>
    </source>
</evidence>
<proteinExistence type="predicted"/>
<dbReference type="Proteomes" id="UP000887565">
    <property type="component" value="Unplaced"/>
</dbReference>
<dbReference type="WBParaSite" id="nRc.2.0.1.t33216-RA">
    <property type="protein sequence ID" value="nRc.2.0.1.t33216-RA"/>
    <property type="gene ID" value="nRc.2.0.1.g33216"/>
</dbReference>
<keyword evidence="1" id="KW-1185">Reference proteome</keyword>
<evidence type="ECO:0000313" key="1">
    <source>
        <dbReference type="Proteomes" id="UP000887565"/>
    </source>
</evidence>
<accession>A0A915K3D8</accession>